<protein>
    <submittedName>
        <fullName evidence="2">Uncharacterized protein</fullName>
    </submittedName>
</protein>
<keyword evidence="1" id="KW-1133">Transmembrane helix</keyword>
<keyword evidence="1" id="KW-0812">Transmembrane</keyword>
<dbReference type="RefSeq" id="WP_124194676.1">
    <property type="nucleotide sequence ID" value="NZ_REGA01000003.1"/>
</dbReference>
<sequence>MSDGYTTEASMSTRGWAVTAISSSIALGYSVWTGNAVLAFGNGFLAFAGFTGVASGLSPEFGRWAERHSLVEKVAIVALFVVLAYLIWEDAQPPSSPPGALAVFYWW</sequence>
<feature type="transmembrane region" description="Helical" evidence="1">
    <location>
        <begin position="70"/>
        <end position="88"/>
    </location>
</feature>
<dbReference type="OrthoDB" id="382494at2157"/>
<proteinExistence type="predicted"/>
<keyword evidence="3" id="KW-1185">Reference proteome</keyword>
<feature type="transmembrane region" description="Helical" evidence="1">
    <location>
        <begin position="38"/>
        <end position="58"/>
    </location>
</feature>
<dbReference type="AlphaFoldDB" id="A0A3N6M061"/>
<gene>
    <name evidence="2" type="ORF">EA473_05700</name>
</gene>
<dbReference type="Proteomes" id="UP000282323">
    <property type="component" value="Unassembled WGS sequence"/>
</dbReference>
<evidence type="ECO:0000313" key="2">
    <source>
        <dbReference type="EMBL" id="RQG96603.1"/>
    </source>
</evidence>
<keyword evidence="1" id="KW-0472">Membrane</keyword>
<name>A0A3N6M061_NATCH</name>
<comment type="caution">
    <text evidence="2">The sequence shown here is derived from an EMBL/GenBank/DDBJ whole genome shotgun (WGS) entry which is preliminary data.</text>
</comment>
<organism evidence="2 3">
    <name type="scientific">Natrarchaeobius chitinivorans</name>
    <dbReference type="NCBI Taxonomy" id="1679083"/>
    <lineage>
        <taxon>Archaea</taxon>
        <taxon>Methanobacteriati</taxon>
        <taxon>Methanobacteriota</taxon>
        <taxon>Stenosarchaea group</taxon>
        <taxon>Halobacteria</taxon>
        <taxon>Halobacteriales</taxon>
        <taxon>Natrialbaceae</taxon>
        <taxon>Natrarchaeobius</taxon>
    </lineage>
</organism>
<accession>A0A3N6M061</accession>
<evidence type="ECO:0000256" key="1">
    <source>
        <dbReference type="SAM" id="Phobius"/>
    </source>
</evidence>
<evidence type="ECO:0000313" key="3">
    <source>
        <dbReference type="Proteomes" id="UP000282323"/>
    </source>
</evidence>
<dbReference type="EMBL" id="REGA01000003">
    <property type="protein sequence ID" value="RQG96603.1"/>
    <property type="molecule type" value="Genomic_DNA"/>
</dbReference>
<feature type="transmembrane region" description="Helical" evidence="1">
    <location>
        <begin position="12"/>
        <end position="32"/>
    </location>
</feature>
<reference evidence="2 3" key="1">
    <citation type="submission" date="2018-10" db="EMBL/GenBank/DDBJ databases">
        <title>Natrarchaeobius chitinivorans gen. nov., sp. nov., and Natrarchaeobius haloalkaliphilus sp. nov., alkaliphilic, chitin-utilizing haloarchaea from hypersaline alkaline lakes.</title>
        <authorList>
            <person name="Sorokin D.Y."/>
            <person name="Elcheninov A.G."/>
            <person name="Kostrikina N.A."/>
            <person name="Bale N.J."/>
            <person name="Sinninghe Damste J.S."/>
            <person name="Khijniak T.V."/>
            <person name="Kublanov I.V."/>
            <person name="Toshchakov S.V."/>
        </authorList>
    </citation>
    <scope>NUCLEOTIDE SEQUENCE [LARGE SCALE GENOMIC DNA]</scope>
    <source>
        <strain evidence="2 3">AArcht4T</strain>
    </source>
</reference>